<proteinExistence type="predicted"/>
<dbReference type="EMBL" id="JACCFO010000001">
    <property type="protein sequence ID" value="NYI98454.1"/>
    <property type="molecule type" value="Genomic_DNA"/>
</dbReference>
<dbReference type="RefSeq" id="WP_246425849.1">
    <property type="nucleotide sequence ID" value="NZ_JACCFO010000001.1"/>
</dbReference>
<sequence>MGEDDLPPGLSDGIDPSAITIPPVRPDDVEEAGRALKGAGGDILDLGEDIKAGWNGLRGIYSAPEAETLLSAVDEVPGWGEEVNDAATTAGDALIQFAADVRPILERWRGLKADAVAMQAHIQGNDDWRKDEDKVEEFNTLNNDLIKVQNDYMRPNAPAPTPSPPCSTAPGSWPPTPAPSPASAPTRSPTATPGPRRTWRHRGRSPRSTTRPGTWTSARPWWT</sequence>
<dbReference type="Proteomes" id="UP000575985">
    <property type="component" value="Unassembled WGS sequence"/>
</dbReference>
<feature type="region of interest" description="Disordered" evidence="1">
    <location>
        <begin position="1"/>
        <end position="26"/>
    </location>
</feature>
<name>A0A853BU14_9ACTN</name>
<protein>
    <submittedName>
        <fullName evidence="2">Uncharacterized protein</fullName>
    </submittedName>
</protein>
<dbReference type="AlphaFoldDB" id="A0A853BU14"/>
<feature type="region of interest" description="Disordered" evidence="1">
    <location>
        <begin position="152"/>
        <end position="223"/>
    </location>
</feature>
<evidence type="ECO:0000313" key="3">
    <source>
        <dbReference type="Proteomes" id="UP000575985"/>
    </source>
</evidence>
<keyword evidence="3" id="KW-1185">Reference proteome</keyword>
<feature type="compositionally biased region" description="Low complexity" evidence="1">
    <location>
        <begin position="183"/>
        <end position="196"/>
    </location>
</feature>
<gene>
    <name evidence="2" type="ORF">HNR12_004731</name>
</gene>
<evidence type="ECO:0000313" key="2">
    <source>
        <dbReference type="EMBL" id="NYI98454.1"/>
    </source>
</evidence>
<feature type="compositionally biased region" description="Pro residues" evidence="1">
    <location>
        <begin position="157"/>
        <end position="182"/>
    </location>
</feature>
<reference evidence="2 3" key="1">
    <citation type="submission" date="2020-07" db="EMBL/GenBank/DDBJ databases">
        <title>Sequencing the genomes of 1000 actinobacteria strains.</title>
        <authorList>
            <person name="Klenk H.-P."/>
        </authorList>
    </citation>
    <scope>NUCLEOTIDE SEQUENCE [LARGE SCALE GENOMIC DNA]</scope>
    <source>
        <strain evidence="2 3">DSM 45927</strain>
    </source>
</reference>
<comment type="caution">
    <text evidence="2">The sequence shown here is derived from an EMBL/GenBank/DDBJ whole genome shotgun (WGS) entry which is preliminary data.</text>
</comment>
<evidence type="ECO:0000256" key="1">
    <source>
        <dbReference type="SAM" id="MobiDB-lite"/>
    </source>
</evidence>
<accession>A0A853BU14</accession>
<feature type="compositionally biased region" description="Polar residues" evidence="1">
    <location>
        <begin position="206"/>
        <end position="217"/>
    </location>
</feature>
<organism evidence="2 3">
    <name type="scientific">Streptomonospora nanhaiensis</name>
    <dbReference type="NCBI Taxonomy" id="1323731"/>
    <lineage>
        <taxon>Bacteria</taxon>
        <taxon>Bacillati</taxon>
        <taxon>Actinomycetota</taxon>
        <taxon>Actinomycetes</taxon>
        <taxon>Streptosporangiales</taxon>
        <taxon>Nocardiopsidaceae</taxon>
        <taxon>Streptomonospora</taxon>
    </lineage>
</organism>